<evidence type="ECO:0000256" key="6">
    <source>
        <dbReference type="ARBA" id="ARBA00023136"/>
    </source>
</evidence>
<dbReference type="InterPro" id="IPR036058">
    <property type="entry name" value="Kazal_dom_sf"/>
</dbReference>
<dbReference type="InterPro" id="IPR036259">
    <property type="entry name" value="MFS_trans_sf"/>
</dbReference>
<keyword evidence="5 8" id="KW-1133">Transmembrane helix</keyword>
<dbReference type="InterPro" id="IPR002350">
    <property type="entry name" value="Kazal_dom"/>
</dbReference>
<keyword evidence="6 8" id="KW-0472">Membrane</keyword>
<sequence length="343" mass="38156">MNKSGACADEISTESDRIGAPTGYTTIAFSIMAIGLILQGMGKGPRVSLSATYIDDKCVKTKTAMYLGIISCMGIFGPVIAFSLGSVFSRIYITLEDVPIKPNDQRWVGAWWLGFIIFGSMSILVAVPILCFPRRLKSRTVWKPKESKINMNRTLKDFAREIYQLIRNPVYMLNVVCGVLDLFAISASISFLPKYMETQFSLPAWQANMMIGLLIMVSAGLGSLIGGCVVSKFKFLLLTCLNCLMVIKVLFTVITFTDYFICCSNPPIVNYNIPMEAHRTCVTQYYCDVTDYFPICGSDGRNYFSPCQAGCTGRENMRYMINPARSDSRCNSFTLTAHVPDMT</sequence>
<protein>
    <submittedName>
        <fullName evidence="10">Solute carrier organic anion transporter family member 1B2</fullName>
    </submittedName>
</protein>
<evidence type="ECO:0000256" key="3">
    <source>
        <dbReference type="ARBA" id="ARBA00022475"/>
    </source>
</evidence>
<feature type="transmembrane region" description="Helical" evidence="8">
    <location>
        <begin position="109"/>
        <end position="132"/>
    </location>
</feature>
<dbReference type="SUPFAM" id="SSF100895">
    <property type="entry name" value="Kazal-type serine protease inhibitors"/>
    <property type="match status" value="1"/>
</dbReference>
<dbReference type="GO" id="GO:0016323">
    <property type="term" value="C:basolateral plasma membrane"/>
    <property type="evidence" value="ECO:0007669"/>
    <property type="project" value="TreeGrafter"/>
</dbReference>
<feature type="domain" description="Kazal-like" evidence="9">
    <location>
        <begin position="275"/>
        <end position="332"/>
    </location>
</feature>
<evidence type="ECO:0000259" key="9">
    <source>
        <dbReference type="PROSITE" id="PS51465"/>
    </source>
</evidence>
<keyword evidence="4 8" id="KW-0812">Transmembrane</keyword>
<feature type="transmembrane region" description="Helical" evidence="8">
    <location>
        <begin position="170"/>
        <end position="192"/>
    </location>
</feature>
<reference evidence="10 11" key="1">
    <citation type="journal article" date="2017" name="Nat. Ecol. Evol.">
        <title>Scallop genome provides insights into evolution of bilaterian karyotype and development.</title>
        <authorList>
            <person name="Wang S."/>
            <person name="Zhang J."/>
            <person name="Jiao W."/>
            <person name="Li J."/>
            <person name="Xun X."/>
            <person name="Sun Y."/>
            <person name="Guo X."/>
            <person name="Huan P."/>
            <person name="Dong B."/>
            <person name="Zhang L."/>
            <person name="Hu X."/>
            <person name="Sun X."/>
            <person name="Wang J."/>
            <person name="Zhao C."/>
            <person name="Wang Y."/>
            <person name="Wang D."/>
            <person name="Huang X."/>
            <person name="Wang R."/>
            <person name="Lv J."/>
            <person name="Li Y."/>
            <person name="Zhang Z."/>
            <person name="Liu B."/>
            <person name="Lu W."/>
            <person name="Hui Y."/>
            <person name="Liang J."/>
            <person name="Zhou Z."/>
            <person name="Hou R."/>
            <person name="Li X."/>
            <person name="Liu Y."/>
            <person name="Li H."/>
            <person name="Ning X."/>
            <person name="Lin Y."/>
            <person name="Zhao L."/>
            <person name="Xing Q."/>
            <person name="Dou J."/>
            <person name="Li Y."/>
            <person name="Mao J."/>
            <person name="Guo H."/>
            <person name="Dou H."/>
            <person name="Li T."/>
            <person name="Mu C."/>
            <person name="Jiang W."/>
            <person name="Fu Q."/>
            <person name="Fu X."/>
            <person name="Miao Y."/>
            <person name="Liu J."/>
            <person name="Yu Q."/>
            <person name="Li R."/>
            <person name="Liao H."/>
            <person name="Li X."/>
            <person name="Kong Y."/>
            <person name="Jiang Z."/>
            <person name="Chourrout D."/>
            <person name="Li R."/>
            <person name="Bao Z."/>
        </authorList>
    </citation>
    <scope>NUCLEOTIDE SEQUENCE [LARGE SCALE GENOMIC DNA]</scope>
    <source>
        <strain evidence="10 11">PY_sf001</strain>
    </source>
</reference>
<evidence type="ECO:0000256" key="8">
    <source>
        <dbReference type="SAM" id="Phobius"/>
    </source>
</evidence>
<accession>A0A210QEX5</accession>
<keyword evidence="11" id="KW-1185">Reference proteome</keyword>
<evidence type="ECO:0000256" key="2">
    <source>
        <dbReference type="ARBA" id="ARBA00009657"/>
    </source>
</evidence>
<keyword evidence="3" id="KW-1003">Cell membrane</keyword>
<proteinExistence type="inferred from homology"/>
<feature type="transmembrane region" description="Helical" evidence="8">
    <location>
        <begin position="204"/>
        <end position="228"/>
    </location>
</feature>
<dbReference type="Gene3D" id="1.20.1250.20">
    <property type="entry name" value="MFS general substrate transporter like domains"/>
    <property type="match status" value="1"/>
</dbReference>
<dbReference type="OrthoDB" id="5062115at2759"/>
<dbReference type="Pfam" id="PF03137">
    <property type="entry name" value="OATP"/>
    <property type="match status" value="1"/>
</dbReference>
<dbReference type="InterPro" id="IPR004156">
    <property type="entry name" value="OATP"/>
</dbReference>
<dbReference type="PANTHER" id="PTHR11388:SF76">
    <property type="entry name" value="SOLUTE CARRIER ORGANIC ANION TRANSPORTER FAMILY MEMBER"/>
    <property type="match status" value="1"/>
</dbReference>
<comment type="similarity">
    <text evidence="2">Belongs to the organo anion transporter (TC 2.A.60) family.</text>
</comment>
<evidence type="ECO:0000313" key="10">
    <source>
        <dbReference type="EMBL" id="OWF47303.1"/>
    </source>
</evidence>
<feature type="transmembrane region" description="Helical" evidence="8">
    <location>
        <begin position="23"/>
        <end position="42"/>
    </location>
</feature>
<keyword evidence="7" id="KW-1015">Disulfide bond</keyword>
<dbReference type="GO" id="GO:0015347">
    <property type="term" value="F:sodium-independent organic anion transmembrane transporter activity"/>
    <property type="evidence" value="ECO:0007669"/>
    <property type="project" value="TreeGrafter"/>
</dbReference>
<evidence type="ECO:0000256" key="5">
    <source>
        <dbReference type="ARBA" id="ARBA00022989"/>
    </source>
</evidence>
<dbReference type="SUPFAM" id="SSF103473">
    <property type="entry name" value="MFS general substrate transporter"/>
    <property type="match status" value="1"/>
</dbReference>
<dbReference type="Proteomes" id="UP000242188">
    <property type="component" value="Unassembled WGS sequence"/>
</dbReference>
<comment type="caution">
    <text evidence="10">The sequence shown here is derived from an EMBL/GenBank/DDBJ whole genome shotgun (WGS) entry which is preliminary data.</text>
</comment>
<dbReference type="PANTHER" id="PTHR11388">
    <property type="entry name" value="ORGANIC ANION TRANSPORTER"/>
    <property type="match status" value="1"/>
</dbReference>
<dbReference type="EMBL" id="NEDP02003953">
    <property type="protein sequence ID" value="OWF47303.1"/>
    <property type="molecule type" value="Genomic_DNA"/>
</dbReference>
<name>A0A210QEX5_MIZYE</name>
<feature type="transmembrane region" description="Helical" evidence="8">
    <location>
        <begin position="63"/>
        <end position="89"/>
    </location>
</feature>
<evidence type="ECO:0000256" key="1">
    <source>
        <dbReference type="ARBA" id="ARBA00004651"/>
    </source>
</evidence>
<feature type="transmembrane region" description="Helical" evidence="8">
    <location>
        <begin position="235"/>
        <end position="256"/>
    </location>
</feature>
<evidence type="ECO:0000256" key="4">
    <source>
        <dbReference type="ARBA" id="ARBA00022692"/>
    </source>
</evidence>
<dbReference type="CDD" id="cd17336">
    <property type="entry name" value="MFS_SLCO_OATP"/>
    <property type="match status" value="1"/>
</dbReference>
<dbReference type="PROSITE" id="PS51465">
    <property type="entry name" value="KAZAL_2"/>
    <property type="match status" value="1"/>
</dbReference>
<dbReference type="Pfam" id="PF07648">
    <property type="entry name" value="Kazal_2"/>
    <property type="match status" value="1"/>
</dbReference>
<dbReference type="GO" id="GO:0043252">
    <property type="term" value="P:sodium-independent organic anion transport"/>
    <property type="evidence" value="ECO:0007669"/>
    <property type="project" value="TreeGrafter"/>
</dbReference>
<dbReference type="AlphaFoldDB" id="A0A210QEX5"/>
<gene>
    <name evidence="10" type="ORF">KP79_PYT23447</name>
</gene>
<organism evidence="10 11">
    <name type="scientific">Mizuhopecten yessoensis</name>
    <name type="common">Japanese scallop</name>
    <name type="synonym">Patinopecten yessoensis</name>
    <dbReference type="NCBI Taxonomy" id="6573"/>
    <lineage>
        <taxon>Eukaryota</taxon>
        <taxon>Metazoa</taxon>
        <taxon>Spiralia</taxon>
        <taxon>Lophotrochozoa</taxon>
        <taxon>Mollusca</taxon>
        <taxon>Bivalvia</taxon>
        <taxon>Autobranchia</taxon>
        <taxon>Pteriomorphia</taxon>
        <taxon>Pectinida</taxon>
        <taxon>Pectinoidea</taxon>
        <taxon>Pectinidae</taxon>
        <taxon>Mizuhopecten</taxon>
    </lineage>
</organism>
<comment type="subcellular location">
    <subcellularLocation>
        <location evidence="1">Cell membrane</location>
        <topology evidence="1">Multi-pass membrane protein</topology>
    </subcellularLocation>
</comment>
<evidence type="ECO:0000256" key="7">
    <source>
        <dbReference type="ARBA" id="ARBA00023157"/>
    </source>
</evidence>
<evidence type="ECO:0000313" key="11">
    <source>
        <dbReference type="Proteomes" id="UP000242188"/>
    </source>
</evidence>